<evidence type="ECO:0000313" key="9">
    <source>
        <dbReference type="Proteomes" id="UP000538031"/>
    </source>
</evidence>
<comment type="catalytic activity">
    <reaction evidence="6">
        <text>L-tyrosine + H(+) = tyramine + CO2</text>
        <dbReference type="Rhea" id="RHEA:14345"/>
        <dbReference type="ChEBI" id="CHEBI:15378"/>
        <dbReference type="ChEBI" id="CHEBI:16526"/>
        <dbReference type="ChEBI" id="CHEBI:58315"/>
        <dbReference type="ChEBI" id="CHEBI:327995"/>
        <dbReference type="EC" id="4.1.1.25"/>
    </reaction>
</comment>
<evidence type="ECO:0000256" key="6">
    <source>
        <dbReference type="HAMAP-Rule" id="MF_01610"/>
    </source>
</evidence>
<dbReference type="GO" id="GO:0030170">
    <property type="term" value="F:pyridoxal phosphate binding"/>
    <property type="evidence" value="ECO:0007669"/>
    <property type="project" value="UniProtKB-UniRule"/>
</dbReference>
<evidence type="ECO:0000256" key="3">
    <source>
        <dbReference type="ARBA" id="ARBA00022898"/>
    </source>
</evidence>
<dbReference type="UniPathway" id="UPA00080"/>
<keyword evidence="3 6" id="KW-0663">Pyridoxal phosphate</keyword>
<dbReference type="Proteomes" id="UP000538031">
    <property type="component" value="Unassembled WGS sequence"/>
</dbReference>
<sequence>MDEKGLPEERVLELLEEFRSRDMTYTSGRILGSMCTSSHPLARRVYCDFLESNLGDPGLFRGTRDLESRVIGMLGELLSEPAAAGHIITGGTEANLMAMRAARNMAGADKPEIIVPKSAHFSFRKASDIMGLELREAELDRDYRVDVGSVREMISDNTVAIVGVAGTTELGRIDPIAELSDICIEEGIHLHVDAAFGGFIIPFLRDAGFELPEFDFKLPGVSSITIDPHKMGLAPIPSGCILFRDETYLDAMSIETPYLTEKQQSTIVGTRTGASAAATWAVLRHMGRSGYRELALRVMEVTSRLNEGLRDLGYEPVIEPELNIVAFNHPSMSPEKLASRLEEMGWAVSVSACPPAIRVVVMPHIKAEHIELFLEDLKTLV</sequence>
<dbReference type="EC" id="4.1.1.11" evidence="6"/>
<evidence type="ECO:0000256" key="1">
    <source>
        <dbReference type="ARBA" id="ARBA00001933"/>
    </source>
</evidence>
<dbReference type="EC" id="4.1.1.25" evidence="6"/>
<dbReference type="GO" id="GO:0019752">
    <property type="term" value="P:carboxylic acid metabolic process"/>
    <property type="evidence" value="ECO:0007669"/>
    <property type="project" value="InterPro"/>
</dbReference>
<comment type="pathway">
    <text evidence="6">Cofactor biosynthesis; methanofuran biosynthesis.</text>
</comment>
<dbReference type="GO" id="GO:0004837">
    <property type="term" value="F:tyrosine decarboxylase activity"/>
    <property type="evidence" value="ECO:0007669"/>
    <property type="project" value="UniProtKB-UniRule"/>
</dbReference>
<comment type="function">
    <text evidence="6">Catalyzes the decarboxylation of L-tyrosine to produce tyramine for methanofuran biosynthesis. Can also catalyze the decarboxylation of L-aspartate to produce beta-alanine for coenzyme A (CoA) biosynthesis.</text>
</comment>
<dbReference type="GO" id="GO:0004068">
    <property type="term" value="F:aspartate 1-decarboxylase activity"/>
    <property type="evidence" value="ECO:0007669"/>
    <property type="project" value="UniProtKB-UniRule"/>
</dbReference>
<keyword evidence="4 6" id="KW-0456">Lyase</keyword>
<evidence type="ECO:0000256" key="2">
    <source>
        <dbReference type="ARBA" id="ARBA00022793"/>
    </source>
</evidence>
<comment type="cofactor">
    <cofactor evidence="1 6 7">
        <name>pyridoxal 5'-phosphate</name>
        <dbReference type="ChEBI" id="CHEBI:597326"/>
    </cofactor>
</comment>
<dbReference type="GO" id="GO:2001120">
    <property type="term" value="P:methanofuran biosynthetic process"/>
    <property type="evidence" value="ECO:0007669"/>
    <property type="project" value="UniProtKB-UniRule"/>
</dbReference>
<evidence type="ECO:0000256" key="5">
    <source>
        <dbReference type="ARBA" id="ARBA00038302"/>
    </source>
</evidence>
<dbReference type="NCBIfam" id="TIGR03812">
    <property type="entry name" value="tyr_de_CO2_Arch"/>
    <property type="match status" value="1"/>
</dbReference>
<dbReference type="InterPro" id="IPR015422">
    <property type="entry name" value="PyrdxlP-dep_Trfase_small"/>
</dbReference>
<name>A0A7J4MVS9_METTF</name>
<organism evidence="8 9">
    <name type="scientific">Methanothermobacter thermautotrophicus</name>
    <name type="common">Methanobacterium thermoformicicum</name>
    <dbReference type="NCBI Taxonomy" id="145262"/>
    <lineage>
        <taxon>Archaea</taxon>
        <taxon>Methanobacteriati</taxon>
        <taxon>Methanobacteriota</taxon>
        <taxon>Methanomada group</taxon>
        <taxon>Methanobacteria</taxon>
        <taxon>Methanobacteriales</taxon>
        <taxon>Methanobacteriaceae</taxon>
        <taxon>Methanothermobacter</taxon>
    </lineage>
</organism>
<reference evidence="9" key="1">
    <citation type="journal article" date="2020" name="bioRxiv">
        <title>A rank-normalized archaeal taxonomy based on genome phylogeny resolves widespread incomplete and uneven classifications.</title>
        <authorList>
            <person name="Rinke C."/>
            <person name="Chuvochina M."/>
            <person name="Mussig A.J."/>
            <person name="Chaumeil P.-A."/>
            <person name="Waite D.W."/>
            <person name="Whitman W.B."/>
            <person name="Parks D.H."/>
            <person name="Hugenholtz P."/>
        </authorList>
    </citation>
    <scope>NUCLEOTIDE SEQUENCE [LARGE SCALE GENOMIC DNA]</scope>
</reference>
<dbReference type="EMBL" id="DUHT01000040">
    <property type="protein sequence ID" value="HIH64693.1"/>
    <property type="molecule type" value="Genomic_DNA"/>
</dbReference>
<keyword evidence="2 6" id="KW-0210">Decarboxylase</keyword>
<comment type="catalytic activity">
    <reaction evidence="6">
        <text>L-aspartate + H(+) = beta-alanine + CO2</text>
        <dbReference type="Rhea" id="RHEA:19497"/>
        <dbReference type="ChEBI" id="CHEBI:15378"/>
        <dbReference type="ChEBI" id="CHEBI:16526"/>
        <dbReference type="ChEBI" id="CHEBI:29991"/>
        <dbReference type="ChEBI" id="CHEBI:57966"/>
        <dbReference type="EC" id="4.1.1.11"/>
    </reaction>
</comment>
<evidence type="ECO:0000256" key="7">
    <source>
        <dbReference type="PIRSR" id="PIRSR602129-50"/>
    </source>
</evidence>
<proteinExistence type="inferred from homology"/>
<dbReference type="Gene3D" id="3.90.1150.10">
    <property type="entry name" value="Aspartate Aminotransferase, domain 1"/>
    <property type="match status" value="1"/>
</dbReference>
<dbReference type="InterPro" id="IPR015421">
    <property type="entry name" value="PyrdxlP-dep_Trfase_major"/>
</dbReference>
<dbReference type="UniPathway" id="UPA00241"/>
<comment type="pathway">
    <text evidence="6">Cofactor biosynthesis; coenzyme A biosynthesis.</text>
</comment>
<dbReference type="Pfam" id="PF00282">
    <property type="entry name" value="Pyridoxal_deC"/>
    <property type="match status" value="1"/>
</dbReference>
<dbReference type="InterPro" id="IPR020931">
    <property type="entry name" value="MfnA"/>
</dbReference>
<dbReference type="Gene3D" id="3.40.640.10">
    <property type="entry name" value="Type I PLP-dependent aspartate aminotransferase-like (Major domain)"/>
    <property type="match status" value="1"/>
</dbReference>
<dbReference type="PANTHER" id="PTHR42735:SF6">
    <property type="entry name" value="SPHINGOSINE-1-PHOSPHATE LYASE 1"/>
    <property type="match status" value="1"/>
</dbReference>
<comment type="similarity">
    <text evidence="6">Belongs to the group II decarboxylase family. MfnA subfamily.</text>
</comment>
<dbReference type="InterPro" id="IPR002129">
    <property type="entry name" value="PyrdxlP-dep_de-COase"/>
</dbReference>
<dbReference type="InterPro" id="IPR050477">
    <property type="entry name" value="GrpII_AminoAcid_Decarb"/>
</dbReference>
<protein>
    <recommendedName>
        <fullName evidence="6">Probable L-tyrosine/L-aspartate decarboxylase</fullName>
        <shortName evidence="6">TDC/ADC</shortName>
        <ecNumber evidence="6">4.1.1.11</ecNumber>
        <ecNumber evidence="6">4.1.1.25</ecNumber>
    </recommendedName>
</protein>
<dbReference type="AlphaFoldDB" id="A0A7J4MVS9"/>
<dbReference type="InterPro" id="IPR015424">
    <property type="entry name" value="PyrdxlP-dep_Trfase"/>
</dbReference>
<evidence type="ECO:0000256" key="4">
    <source>
        <dbReference type="ARBA" id="ARBA00023239"/>
    </source>
</evidence>
<dbReference type="SUPFAM" id="SSF53383">
    <property type="entry name" value="PLP-dependent transferases"/>
    <property type="match status" value="1"/>
</dbReference>
<dbReference type="GO" id="GO:0015937">
    <property type="term" value="P:coenzyme A biosynthetic process"/>
    <property type="evidence" value="ECO:0007669"/>
    <property type="project" value="UniProtKB-UniRule"/>
</dbReference>
<comment type="similarity">
    <text evidence="5">Belongs to the group II decarboxylase family. Sphingosine-1-phosphate lyase subfamily.</text>
</comment>
<feature type="modified residue" description="N6-(pyridoxal phosphate)lysine" evidence="6 7">
    <location>
        <position position="230"/>
    </location>
</feature>
<evidence type="ECO:0000313" key="8">
    <source>
        <dbReference type="EMBL" id="HIH64693.1"/>
    </source>
</evidence>
<accession>A0A7J4MVS9</accession>
<dbReference type="PANTHER" id="PTHR42735">
    <property type="match status" value="1"/>
</dbReference>
<comment type="caution">
    <text evidence="8">The sequence shown here is derived from an EMBL/GenBank/DDBJ whole genome shotgun (WGS) entry which is preliminary data.</text>
</comment>
<gene>
    <name evidence="6 8" type="primary">mfnA</name>
    <name evidence="8" type="ORF">HA285_03725</name>
</gene>
<dbReference type="HAMAP" id="MF_01610">
    <property type="entry name" value="MfnA_decarbox"/>
    <property type="match status" value="1"/>
</dbReference>